<sequence length="192" mass="20551">MPNTTLAAIGLFGSATASSYVLFSNLGMSQYGLVPFIRGKVADVRLSAADKLRTWVGYYNGGKFWSITGAVVNALCGTLVALTHPAIEIQRLGLGSAVLGLAIVPYTLLGIKPTNDKIFALEAKARRGENVDDKKVDGLVEEWVSLHNVRYVAYVSSWLLSAAALAMNGNVLIEVLDVVYRAPPVYYSSGPV</sequence>
<keyword evidence="3" id="KW-1185">Reference proteome</keyword>
<keyword evidence="1" id="KW-1133">Transmembrane helix</keyword>
<reference evidence="2 3" key="1">
    <citation type="submission" date="2015-03" db="EMBL/GenBank/DDBJ databases">
        <title>Genomics and transcriptomics of the oil-accumulating basidiomycete yeast T. oleaginosus allow insights into substrate utilization and the diverse evolutionary trajectories of mating systems in fungi.</title>
        <authorList>
            <consortium name="DOE Joint Genome Institute"/>
            <person name="Kourist R."/>
            <person name="Kracht O."/>
            <person name="Bracharz F."/>
            <person name="Lipzen A."/>
            <person name="Nolan M."/>
            <person name="Ohm R."/>
            <person name="Grigoriev I."/>
            <person name="Sun S."/>
            <person name="Heitman J."/>
            <person name="Bruck T."/>
            <person name="Nowrousian M."/>
        </authorList>
    </citation>
    <scope>NUCLEOTIDE SEQUENCE [LARGE SCALE GENOMIC DNA]</scope>
    <source>
        <strain evidence="2 3">IBC0246</strain>
    </source>
</reference>
<protein>
    <submittedName>
        <fullName evidence="2">DUF1772-domain-containing protein</fullName>
    </submittedName>
</protein>
<organism evidence="2 3">
    <name type="scientific">Cutaneotrichosporon oleaginosum</name>
    <dbReference type="NCBI Taxonomy" id="879819"/>
    <lineage>
        <taxon>Eukaryota</taxon>
        <taxon>Fungi</taxon>
        <taxon>Dikarya</taxon>
        <taxon>Basidiomycota</taxon>
        <taxon>Agaricomycotina</taxon>
        <taxon>Tremellomycetes</taxon>
        <taxon>Trichosporonales</taxon>
        <taxon>Trichosporonaceae</taxon>
        <taxon>Cutaneotrichosporon</taxon>
    </lineage>
</organism>
<evidence type="ECO:0000313" key="2">
    <source>
        <dbReference type="EMBL" id="KLT44323.1"/>
    </source>
</evidence>
<proteinExistence type="predicted"/>
<dbReference type="GeneID" id="28983004"/>
<keyword evidence="1" id="KW-0812">Transmembrane</keyword>
<evidence type="ECO:0000256" key="1">
    <source>
        <dbReference type="SAM" id="Phobius"/>
    </source>
</evidence>
<dbReference type="PANTHER" id="PTHR36535:SF1">
    <property type="entry name" value="DUF1772 DOMAIN-CONTAINING PROTEIN"/>
    <property type="match status" value="1"/>
</dbReference>
<dbReference type="Pfam" id="PF08592">
    <property type="entry name" value="Anthrone_oxy"/>
    <property type="match status" value="1"/>
</dbReference>
<keyword evidence="1" id="KW-0472">Membrane</keyword>
<dbReference type="PANTHER" id="PTHR36535">
    <property type="entry name" value="YALI0E30327P"/>
    <property type="match status" value="1"/>
</dbReference>
<dbReference type="OrthoDB" id="5954308at2759"/>
<name>A0A0J0XTA3_9TREE</name>
<dbReference type="InterPro" id="IPR013901">
    <property type="entry name" value="Anthrone_oxy"/>
</dbReference>
<feature type="transmembrane region" description="Helical" evidence="1">
    <location>
        <begin position="94"/>
        <end position="111"/>
    </location>
</feature>
<dbReference type="RefSeq" id="XP_018280814.1">
    <property type="nucleotide sequence ID" value="XM_018422401.1"/>
</dbReference>
<evidence type="ECO:0000313" key="3">
    <source>
        <dbReference type="Proteomes" id="UP000053611"/>
    </source>
</evidence>
<dbReference type="EMBL" id="KQ087187">
    <property type="protein sequence ID" value="KLT44323.1"/>
    <property type="molecule type" value="Genomic_DNA"/>
</dbReference>
<dbReference type="AlphaFoldDB" id="A0A0J0XTA3"/>
<accession>A0A0J0XTA3</accession>
<feature type="transmembrane region" description="Helical" evidence="1">
    <location>
        <begin position="64"/>
        <end position="82"/>
    </location>
</feature>
<gene>
    <name evidence="2" type="ORF">CC85DRAFT_283566</name>
</gene>
<feature type="transmembrane region" description="Helical" evidence="1">
    <location>
        <begin position="151"/>
        <end position="173"/>
    </location>
</feature>
<dbReference type="Proteomes" id="UP000053611">
    <property type="component" value="Unassembled WGS sequence"/>
</dbReference>